<proteinExistence type="predicted"/>
<accession>A0A414ASB0</accession>
<evidence type="ECO:0000313" key="1">
    <source>
        <dbReference type="EMBL" id="RHC54399.1"/>
    </source>
</evidence>
<reference evidence="1 2" key="1">
    <citation type="submission" date="2018-08" db="EMBL/GenBank/DDBJ databases">
        <title>A genome reference for cultivated species of the human gut microbiota.</title>
        <authorList>
            <person name="Zou Y."/>
            <person name="Xue W."/>
            <person name="Luo G."/>
        </authorList>
    </citation>
    <scope>NUCLEOTIDE SEQUENCE [LARGE SCALE GENOMIC DNA]</scope>
    <source>
        <strain evidence="1 2">AM35-14</strain>
    </source>
</reference>
<dbReference type="EMBL" id="QSHZ01000022">
    <property type="protein sequence ID" value="RHC54399.1"/>
    <property type="molecule type" value="Genomic_DNA"/>
</dbReference>
<organism evidence="1 2">
    <name type="scientific">Enterocloster bolteae</name>
    <dbReference type="NCBI Taxonomy" id="208479"/>
    <lineage>
        <taxon>Bacteria</taxon>
        <taxon>Bacillati</taxon>
        <taxon>Bacillota</taxon>
        <taxon>Clostridia</taxon>
        <taxon>Lachnospirales</taxon>
        <taxon>Lachnospiraceae</taxon>
        <taxon>Enterocloster</taxon>
    </lineage>
</organism>
<gene>
    <name evidence="1" type="ORF">DW839_19415</name>
</gene>
<dbReference type="Proteomes" id="UP000283975">
    <property type="component" value="Unassembled WGS sequence"/>
</dbReference>
<evidence type="ECO:0000313" key="2">
    <source>
        <dbReference type="Proteomes" id="UP000283975"/>
    </source>
</evidence>
<dbReference type="RefSeq" id="WP_119205427.1">
    <property type="nucleotide sequence ID" value="NZ_JAWEXQ010000018.1"/>
</dbReference>
<dbReference type="AlphaFoldDB" id="A0A414ASB0"/>
<protein>
    <submittedName>
        <fullName evidence="1">Uncharacterized protein</fullName>
    </submittedName>
</protein>
<comment type="caution">
    <text evidence="1">The sequence shown here is derived from an EMBL/GenBank/DDBJ whole genome shotgun (WGS) entry which is preliminary data.</text>
</comment>
<name>A0A414ASB0_9FIRM</name>
<sequence>MISRDWERKQNERRKRLLKKAWEEWESWTQKERDIWNLEMMQTDIAYMSLAYRSGYHASLGRAIAVLKEVEKK</sequence>